<dbReference type="AlphaFoldDB" id="A0A222GE10"/>
<name>A0A222GE10_9GAMM</name>
<protein>
    <submittedName>
        <fullName evidence="1">DUF1415 domain-containing protein</fullName>
    </submittedName>
</protein>
<dbReference type="RefSeq" id="WP_081154325.1">
    <property type="nucleotide sequence ID" value="NZ_CP020465.1"/>
</dbReference>
<organism evidence="1 2">
    <name type="scientific">Cognaticolwellia beringensis</name>
    <dbReference type="NCBI Taxonomy" id="1967665"/>
    <lineage>
        <taxon>Bacteria</taxon>
        <taxon>Pseudomonadati</taxon>
        <taxon>Pseudomonadota</taxon>
        <taxon>Gammaproteobacteria</taxon>
        <taxon>Alteromonadales</taxon>
        <taxon>Colwelliaceae</taxon>
        <taxon>Cognaticolwellia</taxon>
    </lineage>
</organism>
<reference evidence="1 2" key="1">
    <citation type="submission" date="2017-08" db="EMBL/GenBank/DDBJ databases">
        <title>Complete genome of Colwellia sp. NB097-1, a psychrophile bacterium ioslated from Bering Sea.</title>
        <authorList>
            <person name="Chen X."/>
        </authorList>
    </citation>
    <scope>NUCLEOTIDE SEQUENCE [LARGE SCALE GENOMIC DNA]</scope>
    <source>
        <strain evidence="1 2">NB097-1</strain>
    </source>
</reference>
<dbReference type="EMBL" id="CP020465">
    <property type="protein sequence ID" value="ASP49893.1"/>
    <property type="molecule type" value="Genomic_DNA"/>
</dbReference>
<accession>A0A222GE10</accession>
<dbReference type="OrthoDB" id="277390at2"/>
<dbReference type="Pfam" id="PF07209">
    <property type="entry name" value="DUF1415"/>
    <property type="match status" value="1"/>
</dbReference>
<evidence type="ECO:0000313" key="1">
    <source>
        <dbReference type="EMBL" id="ASP49893.1"/>
    </source>
</evidence>
<dbReference type="InterPro" id="IPR009858">
    <property type="entry name" value="DUF1415"/>
</dbReference>
<proteinExistence type="predicted"/>
<dbReference type="Proteomes" id="UP000202259">
    <property type="component" value="Chromosome"/>
</dbReference>
<keyword evidence="2" id="KW-1185">Reference proteome</keyword>
<gene>
    <name evidence="1" type="ORF">B5D82_04970</name>
</gene>
<sequence>MTAIHEIEQTKQWLEQVIIGLNFCPFAKKEFVNQTIHYHASDKGQLKSALVEFLEQCHYLQEKPEIETSLLIYNQGFRDFNRFLDLVDDANALIVEYGFEGIFQIATFHPEYCFADADYDDAGNFTNRSPYPTLHLIREQSMERVLSVYKNPEAIPENNIALAEKKGANYFQTLLKQIKNTP</sequence>
<dbReference type="KEGG" id="cber:B5D82_04970"/>
<evidence type="ECO:0000313" key="2">
    <source>
        <dbReference type="Proteomes" id="UP000202259"/>
    </source>
</evidence>